<evidence type="ECO:0000313" key="4">
    <source>
        <dbReference type="EMBL" id="TXJ60987.1"/>
    </source>
</evidence>
<dbReference type="PANTHER" id="PTHR13778:SF47">
    <property type="entry name" value="LIPOPOLYSACCHARIDE 1,3-GALACTOSYLTRANSFERASE"/>
    <property type="match status" value="1"/>
</dbReference>
<keyword evidence="1" id="KW-0328">Glycosyltransferase</keyword>
<sequence>MEKKYINFVLTGDKNYIIPITVAITSILINMDKSRICRFFLFTTDFNESDINIIQKLKKKYNFELINIDMNNYKDFFDKMDISTFKNKYISLATYYRLLMFKILPEDVDKCFYIDGDMIVYTDLSNIYDNLTEDKLAAVVVEPLAMQHRKSILSHCYEIEDFKNFQKDALKYPYFNAGFFFVNIKLANELNIFEKMLDFLNRFPNSPYADQDILNAVIGQEYSELINYLEPSYNIFCDIDYEQPFNDALYNEEIIKKSFKNPKVYHYAGANKPWINTKVANYYDIWWKYLKLSPYRKMKNPKKNKIIGVIENDRYKIYKILFIKIIFKKKSLKNKPQKSDIDTIGWWIPIKSLRDSIRNIYMNIKNNLNQSNSRIDNLYPFIENGYSDIHKKFDDLYTYVENRLSDFHNSVKNMILSSSIHPKIFTKYLNVNKNKDVVLIATGPTLNNYIPIRNCVNVGVNHAFKYNKVDLDYLFIQDNKALTYNELKDSVNYGISKCIKFYDIISDREIERTIPKKIYENSDCNIYIVERAWTPFETFNYNISILPLPSFGSIAFAALNFIAWTHPKRIFLVGCDCSAGGNFVDNKDTSHYGYMLHGWNQAKLFLSYHYPDIEIISINPIGLKGMFKDIYSREGKYFDDDGKEFIF</sequence>
<dbReference type="InterPro" id="IPR050748">
    <property type="entry name" value="Glycosyltrans_8_dom-fam"/>
</dbReference>
<comment type="caution">
    <text evidence="4">The sequence shown here is derived from an EMBL/GenBank/DDBJ whole genome shotgun (WGS) entry which is preliminary data.</text>
</comment>
<dbReference type="CDD" id="cd04194">
    <property type="entry name" value="GT8_A4GalT_like"/>
    <property type="match status" value="1"/>
</dbReference>
<accession>A0A5C8GGC8</accession>
<dbReference type="EMBL" id="SAYK01000003">
    <property type="protein sequence ID" value="TXJ60987.1"/>
    <property type="molecule type" value="Genomic_DNA"/>
</dbReference>
<organism evidence="4 5">
    <name type="scientific">Brachyspira aalborgi</name>
    <dbReference type="NCBI Taxonomy" id="29522"/>
    <lineage>
        <taxon>Bacteria</taxon>
        <taxon>Pseudomonadati</taxon>
        <taxon>Spirochaetota</taxon>
        <taxon>Spirochaetia</taxon>
        <taxon>Brachyspirales</taxon>
        <taxon>Brachyspiraceae</taxon>
        <taxon>Brachyspira</taxon>
    </lineage>
</organism>
<name>A0A5C8GGC8_9SPIR</name>
<dbReference type="InterPro" id="IPR029044">
    <property type="entry name" value="Nucleotide-diphossugar_trans"/>
</dbReference>
<proteinExistence type="predicted"/>
<dbReference type="GO" id="GO:0016757">
    <property type="term" value="F:glycosyltransferase activity"/>
    <property type="evidence" value="ECO:0007669"/>
    <property type="project" value="UniProtKB-KW"/>
</dbReference>
<keyword evidence="2 4" id="KW-0808">Transferase</keyword>
<evidence type="ECO:0000256" key="1">
    <source>
        <dbReference type="ARBA" id="ARBA00022676"/>
    </source>
</evidence>
<dbReference type="Pfam" id="PF01501">
    <property type="entry name" value="Glyco_transf_8"/>
    <property type="match status" value="1"/>
</dbReference>
<dbReference type="AlphaFoldDB" id="A0A5C8GGC8"/>
<dbReference type="GO" id="GO:0046872">
    <property type="term" value="F:metal ion binding"/>
    <property type="evidence" value="ECO:0007669"/>
    <property type="project" value="UniProtKB-KW"/>
</dbReference>
<dbReference type="RefSeq" id="WP_147559731.1">
    <property type="nucleotide sequence ID" value="NZ_SAYK01000003.1"/>
</dbReference>
<gene>
    <name evidence="4" type="ORF">EPJ74_01725</name>
</gene>
<dbReference type="Proteomes" id="UP000322188">
    <property type="component" value="Unassembled WGS sequence"/>
</dbReference>
<dbReference type="PANTHER" id="PTHR13778">
    <property type="entry name" value="GLYCOSYLTRANSFERASE 8 DOMAIN-CONTAINING PROTEIN"/>
    <property type="match status" value="1"/>
</dbReference>
<dbReference type="Gene3D" id="3.90.550.10">
    <property type="entry name" value="Spore Coat Polysaccharide Biosynthesis Protein SpsA, Chain A"/>
    <property type="match status" value="1"/>
</dbReference>
<dbReference type="GeneID" id="61066013"/>
<keyword evidence="3" id="KW-0479">Metal-binding</keyword>
<dbReference type="InterPro" id="IPR002495">
    <property type="entry name" value="Glyco_trans_8"/>
</dbReference>
<protein>
    <submittedName>
        <fullName evidence="4">Glycosyltransferase family 8 protein</fullName>
    </submittedName>
</protein>
<dbReference type="SUPFAM" id="SSF53448">
    <property type="entry name" value="Nucleotide-diphospho-sugar transferases"/>
    <property type="match status" value="1"/>
</dbReference>
<evidence type="ECO:0000313" key="5">
    <source>
        <dbReference type="Proteomes" id="UP000322188"/>
    </source>
</evidence>
<evidence type="ECO:0000256" key="3">
    <source>
        <dbReference type="ARBA" id="ARBA00022723"/>
    </source>
</evidence>
<reference evidence="4 5" key="1">
    <citation type="journal article" date="1992" name="Lakartidningen">
        <title>[Penicillin V and not amoxicillin is the first choice preparation in acute otitis].</title>
        <authorList>
            <person name="Kamme C."/>
            <person name="Lundgren K."/>
            <person name="Prellner K."/>
        </authorList>
    </citation>
    <scope>NUCLEOTIDE SEQUENCE [LARGE SCALE GENOMIC DNA]</scope>
    <source>
        <strain evidence="4 5">PC2022III</strain>
    </source>
</reference>
<evidence type="ECO:0000256" key="2">
    <source>
        <dbReference type="ARBA" id="ARBA00022679"/>
    </source>
</evidence>